<evidence type="ECO:0000313" key="4">
    <source>
        <dbReference type="Proteomes" id="UP000256485"/>
    </source>
</evidence>
<dbReference type="Proteomes" id="UP000256485">
    <property type="component" value="Unassembled WGS sequence"/>
</dbReference>
<evidence type="ECO:0000259" key="2">
    <source>
        <dbReference type="Pfam" id="PF09995"/>
    </source>
</evidence>
<comment type="caution">
    <text evidence="3">The sequence shown here is derived from an EMBL/GenBank/DDBJ whole genome shotgun (WGS) entry which is preliminary data.</text>
</comment>
<reference evidence="3 4" key="1">
    <citation type="submission" date="2018-08" db="EMBL/GenBank/DDBJ databases">
        <title>Sequencing the genomes of 1000 actinobacteria strains.</title>
        <authorList>
            <person name="Klenk H.-P."/>
        </authorList>
    </citation>
    <scope>NUCLEOTIDE SEQUENCE [LARGE SCALE GENOMIC DNA]</scope>
    <source>
        <strain evidence="3 4">DSM 22891</strain>
    </source>
</reference>
<name>A0A3D9VKD2_THECX</name>
<dbReference type="PANTHER" id="PTHR36151:SF3">
    <property type="entry name" value="ER-BOUND OXYGENASE MPAB_MPAB'_RUBBER OXYGENASE CATALYTIC DOMAIN-CONTAINING PROTEIN"/>
    <property type="match status" value="1"/>
</dbReference>
<accession>A0A3D9VKD2</accession>
<gene>
    <name evidence="3" type="ORF">DFJ64_3279</name>
</gene>
<dbReference type="EMBL" id="QTUC01000001">
    <property type="protein sequence ID" value="REF37821.1"/>
    <property type="molecule type" value="Genomic_DNA"/>
</dbReference>
<sequence>MADPATRRGSTTARRRAASRSGRAARDRRRSTRPDTGLFGPESVTWRVHREHLMWVAGVRALYLQALHPRVMRGTFQNSALFDRDRAWGRFVRTTEFVATRTYGTTAEVRRTSARVRAIHASLTGYNPDTGETFRLDEPEGLLWVHCGEIDSYVDVARRAGILRSDEEADQYVAESRRAAEVVGIRRSDAPASRAELTEYFERMRPKLYVTPEARRGVLNTFNPPFPLLLAPLRLAVPSLNVLAFATLPAWARQLYGIPSPPATDLAVTLTLRALRPLTALLPRPSVPPSTQP</sequence>
<dbReference type="AlphaFoldDB" id="A0A3D9VKD2"/>
<dbReference type="InterPro" id="IPR018713">
    <property type="entry name" value="MPAB/Lcp_cat_dom"/>
</dbReference>
<protein>
    <submittedName>
        <fullName evidence="3">Uncharacterized protein (DUF2236 family)</fullName>
    </submittedName>
</protein>
<proteinExistence type="predicted"/>
<feature type="domain" description="ER-bound oxygenase mpaB/mpaB'/Rubber oxygenase catalytic" evidence="2">
    <location>
        <begin position="46"/>
        <end position="276"/>
    </location>
</feature>
<dbReference type="PANTHER" id="PTHR36151">
    <property type="entry name" value="BLR2777 PROTEIN"/>
    <property type="match status" value="1"/>
</dbReference>
<keyword evidence="4" id="KW-1185">Reference proteome</keyword>
<organism evidence="3 4">
    <name type="scientific">Thermasporomyces composti</name>
    <dbReference type="NCBI Taxonomy" id="696763"/>
    <lineage>
        <taxon>Bacteria</taxon>
        <taxon>Bacillati</taxon>
        <taxon>Actinomycetota</taxon>
        <taxon>Actinomycetes</taxon>
        <taxon>Propionibacteriales</taxon>
        <taxon>Nocardioidaceae</taxon>
        <taxon>Thermasporomyces</taxon>
    </lineage>
</organism>
<evidence type="ECO:0000313" key="3">
    <source>
        <dbReference type="EMBL" id="REF37821.1"/>
    </source>
</evidence>
<dbReference type="Pfam" id="PF09995">
    <property type="entry name" value="MPAB_Lcp_cat"/>
    <property type="match status" value="1"/>
</dbReference>
<evidence type="ECO:0000256" key="1">
    <source>
        <dbReference type="SAM" id="MobiDB-lite"/>
    </source>
</evidence>
<feature type="region of interest" description="Disordered" evidence="1">
    <location>
        <begin position="1"/>
        <end position="39"/>
    </location>
</feature>
<dbReference type="GO" id="GO:0016491">
    <property type="term" value="F:oxidoreductase activity"/>
    <property type="evidence" value="ECO:0007669"/>
    <property type="project" value="InterPro"/>
</dbReference>
<dbReference type="RefSeq" id="WP_245941177.1">
    <property type="nucleotide sequence ID" value="NZ_QTUC01000001.1"/>
</dbReference>